<organism evidence="3 4">
    <name type="scientific">Taibaiella chishuiensis</name>
    <dbReference type="NCBI Taxonomy" id="1434707"/>
    <lineage>
        <taxon>Bacteria</taxon>
        <taxon>Pseudomonadati</taxon>
        <taxon>Bacteroidota</taxon>
        <taxon>Chitinophagia</taxon>
        <taxon>Chitinophagales</taxon>
        <taxon>Chitinophagaceae</taxon>
        <taxon>Taibaiella</taxon>
    </lineage>
</organism>
<feature type="repeat" description="TPR" evidence="1">
    <location>
        <begin position="179"/>
        <end position="212"/>
    </location>
</feature>
<feature type="signal peptide" evidence="2">
    <location>
        <begin position="1"/>
        <end position="25"/>
    </location>
</feature>
<keyword evidence="4" id="KW-1185">Reference proteome</keyword>
<sequence length="235" mass="26899">MKNILRTFLLTAGLLIPLLSYSHVAIVDSVKCPVDGYHFEIEETVSYTVFGTLADFQKVGGTGYMYELYVHACPRCHYSGSRGDMDTVLPAIAKRDLLKLLIPYRRQKMTPLKELEIAIGMHKYFKRSDDDIANLYLVASYLLKTDTQQTAKRKALQLACASYFIKALDNKAYSVPRDAEINYLVGDLYRRVGDFDKAIVYYDRADACPEKPEELQQWLIQQRKLAMNKDDDNSI</sequence>
<protein>
    <submittedName>
        <fullName evidence="3">Uncharacterized protein DUF2225</fullName>
    </submittedName>
</protein>
<proteinExistence type="predicted"/>
<evidence type="ECO:0000256" key="2">
    <source>
        <dbReference type="SAM" id="SignalP"/>
    </source>
</evidence>
<name>A0A2P8CWZ4_9BACT</name>
<dbReference type="Proteomes" id="UP000240572">
    <property type="component" value="Unassembled WGS sequence"/>
</dbReference>
<dbReference type="AlphaFoldDB" id="A0A2P8CWZ4"/>
<dbReference type="Pfam" id="PF09986">
    <property type="entry name" value="DUF2225"/>
    <property type="match status" value="1"/>
</dbReference>
<feature type="chain" id="PRO_5015126309" evidence="2">
    <location>
        <begin position="26"/>
        <end position="235"/>
    </location>
</feature>
<keyword evidence="2" id="KW-0732">Signal</keyword>
<keyword evidence="1" id="KW-0802">TPR repeat</keyword>
<dbReference type="OrthoDB" id="9780343at2"/>
<evidence type="ECO:0000256" key="1">
    <source>
        <dbReference type="PROSITE-ProRule" id="PRU00339"/>
    </source>
</evidence>
<evidence type="ECO:0000313" key="4">
    <source>
        <dbReference type="Proteomes" id="UP000240572"/>
    </source>
</evidence>
<dbReference type="InterPro" id="IPR018708">
    <property type="entry name" value="DUF2225"/>
</dbReference>
<evidence type="ECO:0000313" key="3">
    <source>
        <dbReference type="EMBL" id="PSK89493.1"/>
    </source>
</evidence>
<dbReference type="PROSITE" id="PS50005">
    <property type="entry name" value="TPR"/>
    <property type="match status" value="1"/>
</dbReference>
<dbReference type="InterPro" id="IPR011990">
    <property type="entry name" value="TPR-like_helical_dom_sf"/>
</dbReference>
<reference evidence="3 4" key="1">
    <citation type="submission" date="2018-03" db="EMBL/GenBank/DDBJ databases">
        <title>Genomic Encyclopedia of Type Strains, Phase III (KMG-III): the genomes of soil and plant-associated and newly described type strains.</title>
        <authorList>
            <person name="Whitman W."/>
        </authorList>
    </citation>
    <scope>NUCLEOTIDE SEQUENCE [LARGE SCALE GENOMIC DNA]</scope>
    <source>
        <strain evidence="3 4">CGMCC 1.12700</strain>
    </source>
</reference>
<dbReference type="Gene3D" id="1.25.40.10">
    <property type="entry name" value="Tetratricopeptide repeat domain"/>
    <property type="match status" value="1"/>
</dbReference>
<dbReference type="EMBL" id="PYGD01000011">
    <property type="protein sequence ID" value="PSK89493.1"/>
    <property type="molecule type" value="Genomic_DNA"/>
</dbReference>
<dbReference type="InterPro" id="IPR019734">
    <property type="entry name" value="TPR_rpt"/>
</dbReference>
<dbReference type="RefSeq" id="WP_106524742.1">
    <property type="nucleotide sequence ID" value="NZ_PYGD01000011.1"/>
</dbReference>
<gene>
    <name evidence="3" type="ORF">B0I18_11147</name>
</gene>
<accession>A0A2P8CWZ4</accession>
<comment type="caution">
    <text evidence="3">The sequence shown here is derived from an EMBL/GenBank/DDBJ whole genome shotgun (WGS) entry which is preliminary data.</text>
</comment>